<evidence type="ECO:0000313" key="5">
    <source>
        <dbReference type="Proteomes" id="UP000053660"/>
    </source>
</evidence>
<evidence type="ECO:0000259" key="3">
    <source>
        <dbReference type="Pfam" id="PF10263"/>
    </source>
</evidence>
<keyword evidence="5" id="KW-1185">Reference proteome</keyword>
<protein>
    <recommendedName>
        <fullName evidence="3">SprT-like domain-containing protein</fullName>
    </recommendedName>
</protein>
<evidence type="ECO:0000313" key="4">
    <source>
        <dbReference type="EMBL" id="KHJ90562.1"/>
    </source>
</evidence>
<feature type="chain" id="PRO_5002061411" description="SprT-like domain-containing protein" evidence="2">
    <location>
        <begin position="17"/>
        <end position="243"/>
    </location>
</feature>
<dbReference type="Proteomes" id="UP000053660">
    <property type="component" value="Unassembled WGS sequence"/>
</dbReference>
<gene>
    <name evidence="4" type="ORF">OESDEN_09594</name>
</gene>
<dbReference type="Pfam" id="PF10263">
    <property type="entry name" value="SprT-like"/>
    <property type="match status" value="1"/>
</dbReference>
<proteinExistence type="predicted"/>
<dbReference type="InterPro" id="IPR006640">
    <property type="entry name" value="SprT-like_domain"/>
</dbReference>
<accession>A0A0B1T452</accession>
<name>A0A0B1T452_OESDE</name>
<sequence>MLFCFAFVSFIKTLDPLLLQVSPEGTVDATNSEQICSVSGESEEDDDSFEKYLEKLRLENSKPEDKRVEGAHDQSFIVSDSDVSIIESDSESEESDSSWCGSGSSSDKREPGTRRKHLVKNIADSFKSPSVLSGRKKKELDPDEHFLLSLSANYSGARHPDAQVYVKKGIKNETRRTELTGRLVEIFRRECFKEELPEHLPVTWNPRLRKTAGMCRNKSDRSSWIELSPKVCNTPGRKNQVYL</sequence>
<evidence type="ECO:0000256" key="2">
    <source>
        <dbReference type="SAM" id="SignalP"/>
    </source>
</evidence>
<feature type="signal peptide" evidence="2">
    <location>
        <begin position="1"/>
        <end position="16"/>
    </location>
</feature>
<feature type="domain" description="SprT-like" evidence="3">
    <location>
        <begin position="183"/>
        <end position="237"/>
    </location>
</feature>
<dbReference type="EMBL" id="KN552894">
    <property type="protein sequence ID" value="KHJ90562.1"/>
    <property type="molecule type" value="Genomic_DNA"/>
</dbReference>
<dbReference type="AlphaFoldDB" id="A0A0B1T452"/>
<evidence type="ECO:0000256" key="1">
    <source>
        <dbReference type="SAM" id="MobiDB-lite"/>
    </source>
</evidence>
<feature type="region of interest" description="Disordered" evidence="1">
    <location>
        <begin position="87"/>
        <end position="114"/>
    </location>
</feature>
<organism evidence="4 5">
    <name type="scientific">Oesophagostomum dentatum</name>
    <name type="common">Nodular worm</name>
    <dbReference type="NCBI Taxonomy" id="61180"/>
    <lineage>
        <taxon>Eukaryota</taxon>
        <taxon>Metazoa</taxon>
        <taxon>Ecdysozoa</taxon>
        <taxon>Nematoda</taxon>
        <taxon>Chromadorea</taxon>
        <taxon>Rhabditida</taxon>
        <taxon>Rhabditina</taxon>
        <taxon>Rhabditomorpha</taxon>
        <taxon>Strongyloidea</taxon>
        <taxon>Strongylidae</taxon>
        <taxon>Oesophagostomum</taxon>
    </lineage>
</organism>
<dbReference type="GO" id="GO:0006974">
    <property type="term" value="P:DNA damage response"/>
    <property type="evidence" value="ECO:0007669"/>
    <property type="project" value="UniProtKB-ARBA"/>
</dbReference>
<dbReference type="OrthoDB" id="20772at2759"/>
<keyword evidence="2" id="KW-0732">Signal</keyword>
<reference evidence="4 5" key="1">
    <citation type="submission" date="2014-03" db="EMBL/GenBank/DDBJ databases">
        <title>Draft genome of the hookworm Oesophagostomum dentatum.</title>
        <authorList>
            <person name="Mitreva M."/>
        </authorList>
    </citation>
    <scope>NUCLEOTIDE SEQUENCE [LARGE SCALE GENOMIC DNA]</scope>
    <source>
        <strain evidence="4 5">OD-Hann</strain>
    </source>
</reference>